<evidence type="ECO:0000256" key="1">
    <source>
        <dbReference type="ARBA" id="ARBA00004571"/>
    </source>
</evidence>
<dbReference type="PANTHER" id="PTHR47234:SF2">
    <property type="entry name" value="TONB-DEPENDENT RECEPTOR"/>
    <property type="match status" value="1"/>
</dbReference>
<dbReference type="Gene3D" id="2.170.130.10">
    <property type="entry name" value="TonB-dependent receptor, plug domain"/>
    <property type="match status" value="1"/>
</dbReference>
<dbReference type="GO" id="GO:0009279">
    <property type="term" value="C:cell outer membrane"/>
    <property type="evidence" value="ECO:0007669"/>
    <property type="project" value="UniProtKB-SubCell"/>
</dbReference>
<dbReference type="InterPro" id="IPR012910">
    <property type="entry name" value="Plug_dom"/>
</dbReference>
<dbReference type="Proteomes" id="UP000244913">
    <property type="component" value="Unassembled WGS sequence"/>
</dbReference>
<dbReference type="InterPro" id="IPR037066">
    <property type="entry name" value="Plug_dom_sf"/>
</dbReference>
<evidence type="ECO:0000256" key="6">
    <source>
        <dbReference type="ARBA" id="ARBA00023136"/>
    </source>
</evidence>
<dbReference type="Pfam" id="PF07715">
    <property type="entry name" value="Plug"/>
    <property type="match status" value="1"/>
</dbReference>
<comment type="subcellular location">
    <subcellularLocation>
        <location evidence="1 8">Cell outer membrane</location>
        <topology evidence="1 8">Multi-pass membrane protein</topology>
    </subcellularLocation>
</comment>
<keyword evidence="4 8" id="KW-0812">Transmembrane</keyword>
<evidence type="ECO:0000256" key="9">
    <source>
        <dbReference type="RuleBase" id="RU003357"/>
    </source>
</evidence>
<feature type="signal peptide" evidence="10">
    <location>
        <begin position="1"/>
        <end position="27"/>
    </location>
</feature>
<comment type="caution">
    <text evidence="13">The sequence shown here is derived from an EMBL/GenBank/DDBJ whole genome shotgun (WGS) entry which is preliminary data.</text>
</comment>
<keyword evidence="5 9" id="KW-0798">TonB box</keyword>
<dbReference type="SUPFAM" id="SSF56935">
    <property type="entry name" value="Porins"/>
    <property type="match status" value="1"/>
</dbReference>
<evidence type="ECO:0000259" key="12">
    <source>
        <dbReference type="Pfam" id="PF07715"/>
    </source>
</evidence>
<dbReference type="PROSITE" id="PS52016">
    <property type="entry name" value="TONB_DEPENDENT_REC_3"/>
    <property type="match status" value="1"/>
</dbReference>
<organism evidence="13 14">
    <name type="scientific">Caulobacter radicis</name>
    <dbReference type="NCBI Taxonomy" id="2172650"/>
    <lineage>
        <taxon>Bacteria</taxon>
        <taxon>Pseudomonadati</taxon>
        <taxon>Pseudomonadota</taxon>
        <taxon>Alphaproteobacteria</taxon>
        <taxon>Caulobacterales</taxon>
        <taxon>Caulobacteraceae</taxon>
        <taxon>Caulobacter</taxon>
    </lineage>
</organism>
<dbReference type="Gene3D" id="2.40.170.20">
    <property type="entry name" value="TonB-dependent receptor, beta-barrel domain"/>
    <property type="match status" value="1"/>
</dbReference>
<keyword evidence="3 8" id="KW-1134">Transmembrane beta strand</keyword>
<evidence type="ECO:0000256" key="8">
    <source>
        <dbReference type="PROSITE-ProRule" id="PRU01360"/>
    </source>
</evidence>
<evidence type="ECO:0000256" key="7">
    <source>
        <dbReference type="ARBA" id="ARBA00023237"/>
    </source>
</evidence>
<dbReference type="EMBL" id="QDKP01000049">
    <property type="protein sequence ID" value="PVM77567.1"/>
    <property type="molecule type" value="Genomic_DNA"/>
</dbReference>
<evidence type="ECO:0000256" key="3">
    <source>
        <dbReference type="ARBA" id="ARBA00022452"/>
    </source>
</evidence>
<evidence type="ECO:0000313" key="14">
    <source>
        <dbReference type="Proteomes" id="UP000244913"/>
    </source>
</evidence>
<keyword evidence="10" id="KW-0732">Signal</keyword>
<evidence type="ECO:0000256" key="4">
    <source>
        <dbReference type="ARBA" id="ARBA00022692"/>
    </source>
</evidence>
<dbReference type="InterPro" id="IPR036942">
    <property type="entry name" value="Beta-barrel_TonB_sf"/>
</dbReference>
<accession>A0A2T9J7Q7</accession>
<feature type="chain" id="PRO_5015519985" description="TonB-dependent receptor" evidence="10">
    <location>
        <begin position="28"/>
        <end position="968"/>
    </location>
</feature>
<proteinExistence type="inferred from homology"/>
<evidence type="ECO:0000259" key="11">
    <source>
        <dbReference type="Pfam" id="PF00593"/>
    </source>
</evidence>
<evidence type="ECO:0000256" key="10">
    <source>
        <dbReference type="SAM" id="SignalP"/>
    </source>
</evidence>
<dbReference type="Pfam" id="PF00593">
    <property type="entry name" value="TonB_dep_Rec_b-barrel"/>
    <property type="match status" value="1"/>
</dbReference>
<comment type="similarity">
    <text evidence="8 9">Belongs to the TonB-dependent receptor family.</text>
</comment>
<name>A0A2T9J7Q7_9CAUL</name>
<keyword evidence="2 8" id="KW-0813">Transport</keyword>
<keyword evidence="7 8" id="KW-0998">Cell outer membrane</keyword>
<evidence type="ECO:0000256" key="5">
    <source>
        <dbReference type="ARBA" id="ARBA00023077"/>
    </source>
</evidence>
<evidence type="ECO:0008006" key="15">
    <source>
        <dbReference type="Google" id="ProtNLM"/>
    </source>
</evidence>
<sequence>MNRTPHVRALLCSVALTTLIAPAAAMAQDKPKDQTQNDQSVVEEVVVTGTNISGVKPVGSEPVVVNRDEAIRMGVSNVADVVRRIPQVQMGVGDDVGFQGGTSHQGYNGSQTETVSLRGLGSAATLVLVDGRRPVGSGAVATATEANQIPLAALERVEVLPDGASALYGSDAVAGVINFVLRKNFEGVEASVRVGNQSGGAEYNGSITAGKRWENLGGLGAGNLIVTYEHQDRDAFAAGKIARLRRDLRSQGGPDLRLANDAATSGLSPNIISEGASANTTIPGADNFTYWGVPAGNGLGLTPASLALNNPNLIDSADYIDWTGKQNRDQVAAYFNQQLTDRVELFGGATYTDRDTYTRSLANSSNVALAGTPFFIAGLPANQQVQYGSLKDGQVRAFAASSETIGGNIGLRADLFAGWRGEAYYNYGRNEQCDSCVTGVLNGTALTAQVQSGAINPLSSAPLTATQMASVYGGSKFQSRTTLNDWLAKIDGPLLNLPAGKLRAAVGGEYRVEENANRNSSNTGPTNAEQVLSTYGGSAYERNIKSLFGELYIPMISDGMNIPLIRSLTLSAAVRYDDYSDAGDTTNPRYGLTWDVTDALSFSGTWGTSFRAPSITDSNPKAVTSGTLLPGVPNYDPRITNGVLPAGVFGPFGLTNAALLLGSNPDLTPETSENWSVSGSWKKGGLQLTATYWSISYQNQITFPGTVAYLAATPADVPANGGNYRGWGQFVIPIKNPATCNNADLSTADPKLAALLQGLNYDFVSGGGSFNQGSALKNNFCRVNVVLDSRLQNVASVTQRGMDFSASYSRAVGEVFVNGRLNVARVLKNEIATGPGQPPTEQTGDLNQLYGGFKWRGTASVTALWKGFDTTVMARYLDKMHASGLLDANFQPQPTKTISSHTEFDLTLGYNGEFKSPAYGLKSWRAQVAVTNLFDDYPDFFATENGAWNGKYGLPFGRTASFQLTGRF</sequence>
<evidence type="ECO:0000313" key="13">
    <source>
        <dbReference type="EMBL" id="PVM77567.1"/>
    </source>
</evidence>
<gene>
    <name evidence="13" type="ORF">DDF65_16725</name>
</gene>
<reference evidence="13 14" key="1">
    <citation type="submission" date="2018-04" db="EMBL/GenBank/DDBJ databases">
        <title>The genome sequence of Caulobacter sp. 736.</title>
        <authorList>
            <person name="Gao J."/>
            <person name="Sun J."/>
        </authorList>
    </citation>
    <scope>NUCLEOTIDE SEQUENCE [LARGE SCALE GENOMIC DNA]</scope>
    <source>
        <strain evidence="13 14">736</strain>
    </source>
</reference>
<feature type="domain" description="TonB-dependent receptor-like beta-barrel" evidence="11">
    <location>
        <begin position="403"/>
        <end position="933"/>
    </location>
</feature>
<keyword evidence="14" id="KW-1185">Reference proteome</keyword>
<feature type="domain" description="TonB-dependent receptor plug" evidence="12">
    <location>
        <begin position="64"/>
        <end position="176"/>
    </location>
</feature>
<protein>
    <recommendedName>
        <fullName evidence="15">TonB-dependent receptor</fullName>
    </recommendedName>
</protein>
<evidence type="ECO:0000256" key="2">
    <source>
        <dbReference type="ARBA" id="ARBA00022448"/>
    </source>
</evidence>
<dbReference type="AlphaFoldDB" id="A0A2T9J7Q7"/>
<dbReference type="PANTHER" id="PTHR47234">
    <property type="match status" value="1"/>
</dbReference>
<keyword evidence="6 8" id="KW-0472">Membrane</keyword>
<dbReference type="InterPro" id="IPR039426">
    <property type="entry name" value="TonB-dep_rcpt-like"/>
</dbReference>
<dbReference type="InterPro" id="IPR000531">
    <property type="entry name" value="Beta-barrel_TonB"/>
</dbReference>